<feature type="transmembrane region" description="Helical" evidence="10">
    <location>
        <begin position="289"/>
        <end position="308"/>
    </location>
</feature>
<evidence type="ECO:0000259" key="11">
    <source>
        <dbReference type="PROSITE" id="PS50850"/>
    </source>
</evidence>
<dbReference type="Pfam" id="PF01755">
    <property type="entry name" value="Glyco_transf_25"/>
    <property type="match status" value="1"/>
</dbReference>
<dbReference type="InterPro" id="IPR002938">
    <property type="entry name" value="FAD-bd"/>
</dbReference>
<evidence type="ECO:0000256" key="10">
    <source>
        <dbReference type="SAM" id="Phobius"/>
    </source>
</evidence>
<keyword evidence="3" id="KW-0285">Flavoprotein</keyword>
<keyword evidence="5" id="KW-0274">FAD</keyword>
<dbReference type="PANTHER" id="PTHR42718:SF9">
    <property type="entry name" value="MAJOR FACILITATOR SUPERFAMILY MULTIDRUG TRANSPORTER MFSC"/>
    <property type="match status" value="1"/>
</dbReference>
<dbReference type="PROSITE" id="PS50850">
    <property type="entry name" value="MFS"/>
    <property type="match status" value="1"/>
</dbReference>
<evidence type="ECO:0000256" key="8">
    <source>
        <dbReference type="ARBA" id="ARBA00023136"/>
    </source>
</evidence>
<dbReference type="Gene3D" id="1.20.1720.10">
    <property type="entry name" value="Multidrug resistance protein D"/>
    <property type="match status" value="1"/>
</dbReference>
<feature type="transmembrane region" description="Helical" evidence="10">
    <location>
        <begin position="422"/>
        <end position="440"/>
    </location>
</feature>
<keyword evidence="4 10" id="KW-0812">Transmembrane</keyword>
<dbReference type="InterPro" id="IPR036188">
    <property type="entry name" value="FAD/NAD-bd_sf"/>
</dbReference>
<dbReference type="InterPro" id="IPR011701">
    <property type="entry name" value="MFS"/>
</dbReference>
<feature type="transmembrane region" description="Helical" evidence="10">
    <location>
        <begin position="256"/>
        <end position="277"/>
    </location>
</feature>
<dbReference type="OrthoDB" id="440755at2759"/>
<keyword evidence="8 10" id="KW-0472">Membrane</keyword>
<feature type="transmembrane region" description="Helical" evidence="10">
    <location>
        <begin position="492"/>
        <end position="512"/>
    </location>
</feature>
<dbReference type="GO" id="GO:0022857">
    <property type="term" value="F:transmembrane transporter activity"/>
    <property type="evidence" value="ECO:0007669"/>
    <property type="project" value="InterPro"/>
</dbReference>
<dbReference type="Pfam" id="PF07690">
    <property type="entry name" value="MFS_1"/>
    <property type="match status" value="1"/>
</dbReference>
<evidence type="ECO:0000256" key="4">
    <source>
        <dbReference type="ARBA" id="ARBA00022692"/>
    </source>
</evidence>
<dbReference type="Gene3D" id="1.20.1250.20">
    <property type="entry name" value="MFS general substrate transporter like domains"/>
    <property type="match status" value="1"/>
</dbReference>
<reference evidence="12" key="1">
    <citation type="submission" date="2021-07" db="EMBL/GenBank/DDBJ databases">
        <authorList>
            <person name="Branca A.L. A."/>
        </authorList>
    </citation>
    <scope>NUCLEOTIDE SEQUENCE</scope>
</reference>
<feature type="region of interest" description="Disordered" evidence="9">
    <location>
        <begin position="637"/>
        <end position="664"/>
    </location>
</feature>
<evidence type="ECO:0000256" key="7">
    <source>
        <dbReference type="ARBA" id="ARBA00023002"/>
    </source>
</evidence>
<evidence type="ECO:0000256" key="2">
    <source>
        <dbReference type="ARBA" id="ARBA00022448"/>
    </source>
</evidence>
<comment type="subcellular location">
    <subcellularLocation>
        <location evidence="1">Membrane</location>
        <topology evidence="1">Multi-pass membrane protein</topology>
    </subcellularLocation>
</comment>
<dbReference type="SUPFAM" id="SSF51905">
    <property type="entry name" value="FAD/NAD(P)-binding domain"/>
    <property type="match status" value="1"/>
</dbReference>
<evidence type="ECO:0000256" key="9">
    <source>
        <dbReference type="SAM" id="MobiDB-lite"/>
    </source>
</evidence>
<dbReference type="PRINTS" id="PR00420">
    <property type="entry name" value="RNGMNOXGNASE"/>
</dbReference>
<evidence type="ECO:0000256" key="3">
    <source>
        <dbReference type="ARBA" id="ARBA00022630"/>
    </source>
</evidence>
<evidence type="ECO:0000256" key="1">
    <source>
        <dbReference type="ARBA" id="ARBA00004141"/>
    </source>
</evidence>
<proteinExistence type="predicted"/>
<feature type="domain" description="Major facilitator superfamily (MFS) profile" evidence="11">
    <location>
        <begin position="102"/>
        <end position="550"/>
    </location>
</feature>
<feature type="transmembrane region" description="Helical" evidence="10">
    <location>
        <begin position="168"/>
        <end position="190"/>
    </location>
</feature>
<accession>A0A9W4I814</accession>
<dbReference type="Proteomes" id="UP001153461">
    <property type="component" value="Unassembled WGS sequence"/>
</dbReference>
<feature type="transmembrane region" description="Helical" evidence="10">
    <location>
        <begin position="230"/>
        <end position="250"/>
    </location>
</feature>
<feature type="transmembrane region" description="Helical" evidence="10">
    <location>
        <begin position="524"/>
        <end position="546"/>
    </location>
</feature>
<keyword evidence="2" id="KW-0813">Transport</keyword>
<evidence type="ECO:0000256" key="5">
    <source>
        <dbReference type="ARBA" id="ARBA00022827"/>
    </source>
</evidence>
<feature type="transmembrane region" description="Helical" evidence="10">
    <location>
        <begin position="394"/>
        <end position="415"/>
    </location>
</feature>
<protein>
    <recommendedName>
        <fullName evidence="11">Major facilitator superfamily (MFS) profile domain-containing protein</fullName>
    </recommendedName>
</protein>
<keyword evidence="6 10" id="KW-1133">Transmembrane helix</keyword>
<dbReference type="Gene3D" id="3.50.50.60">
    <property type="entry name" value="FAD/NAD(P)-binding domain"/>
    <property type="match status" value="1"/>
</dbReference>
<sequence>MKVGTNATLAIRFHLHFIFTITMGIVDYFSRPRGHQAHGGDETPTMEAPKVIEPNIISSPDFSGAVTPAQMLPSPAGSEDALIFEKIPHQFGRLASWKGSLILLVTSGSQFLDNVFMTSANIALSSIQQDFDVSSTDLQWMISAYTLSFGGFLLLAGALSDRYGRKKILCLGLAWLSLWTLAIGFGQSFIQLTVFRGIQGIGAAMTVPSAIGIISSYFSGVDRTRALSIYGASGTLGFCTGLIFGGFLTSSLGWRYIFYLIVTITGFLGILGFIVLPSDVPSEKKHERMDYIGAVMSTAGLILLQFVLSSGGTYGWDQPFIIVLLILAVGLLVGFTILEKYVSNPIMPLSLWKIRNFAGLWVIGFTGYGTYQNVIYYIVLIAQEVDKLSAGDTALRFLPMGAIGFIVSLGTGKLLEFMNGKHLLIIGLVLAVVAPISSALTSNPESGFWLNVLPTSLISISSVSFIFVTTSTVVLTSVPVEVKSLAGGMLNTAFQIGSGVALAISAAVTDAVDIQQGHGLAEQYATGLWCSVGLAGLGLIIGIVSVRHKGIGPKDRLVPSHIIPCPGGSRQCVLYLPLALGSHSRYTSHRLLRSRSPTIYFHEFRVTTRSYIYIFFKFSLNSSTFSSRRIRITAMNAPEERTKYEGAGNSTTHTPPNASQPAGSDRKRVLIIGAGSAGLALAHGLKKAGIPFLIFEKEEAPTRKRNWSIGLHWGYESLQYLVPADILAGLEQAQVDPHIPTTHNDRLPMVNGESGALITELKSSKVYRLRRDKFRAMLLQGIDVRWGKRLCDITQSPAGEHVTAKFTDGTEVIGSLLIATDGPHSTTRTLLLGEEAAKVTPIDYAATICFTQHTREHALFLRAHPHHPIHQVGPHPEGYCAWMNLHDADDLDHPENWIFAHYISFPEPRDHVNTRTMREHAAHQKELARRFVDPWRSAFEWMPPDNEVWYSKLRNWDPSLPEHRWDSHQGRVTLAGDAAHPMTYQRGQGLNHAMKDAYTACKAVESFWNQGDFTIEERVEAIQMYEKEMIMRTGEEVRLSEETTLKMHNWSKIMQSPLVQNALINPHGCQRLSIMIARRKILQMAAVAALATYMLCTAFVRSFGDKTWSISIPELYQNTLGGSVFKHIQNNTLGFEHIYAISMKERTDKRDFLTLAASISGFKVKWLDGVRPDDLHPKAMPDVRFPLNKFQTIFSCFLRVWTPSRVKSTVVACWGAHMNALVNVISNDYSTALILEDDADWDIGISSGSADFASGLNANETSFYAIPMDPTVPRVHHRATWGGPTEKWKQQYPELAEDSTRFIYRAEMGCCMFGYAVTTRGARNILSALSIDHLDKPVDDSLSELCAGANGRHKIE</sequence>
<feature type="transmembrane region" description="Helical" evidence="10">
    <location>
        <begin position="196"/>
        <end position="218"/>
    </location>
</feature>
<evidence type="ECO:0000313" key="12">
    <source>
        <dbReference type="EMBL" id="CAG8238342.1"/>
    </source>
</evidence>
<dbReference type="CDD" id="cd06532">
    <property type="entry name" value="Glyco_transf_25"/>
    <property type="match status" value="1"/>
</dbReference>
<organism evidence="12 13">
    <name type="scientific">Penicillium nalgiovense</name>
    <dbReference type="NCBI Taxonomy" id="60175"/>
    <lineage>
        <taxon>Eukaryota</taxon>
        <taxon>Fungi</taxon>
        <taxon>Dikarya</taxon>
        <taxon>Ascomycota</taxon>
        <taxon>Pezizomycotina</taxon>
        <taxon>Eurotiomycetes</taxon>
        <taxon>Eurotiomycetidae</taxon>
        <taxon>Eurotiales</taxon>
        <taxon>Aspergillaceae</taxon>
        <taxon>Penicillium</taxon>
    </lineage>
</organism>
<dbReference type="InterPro" id="IPR005829">
    <property type="entry name" value="Sugar_transporter_CS"/>
</dbReference>
<dbReference type="Pfam" id="PF01494">
    <property type="entry name" value="FAD_binding_3"/>
    <property type="match status" value="1"/>
</dbReference>
<feature type="transmembrane region" description="Helical" evidence="10">
    <location>
        <begin position="460"/>
        <end position="480"/>
    </location>
</feature>
<dbReference type="InterPro" id="IPR036259">
    <property type="entry name" value="MFS_trans_sf"/>
</dbReference>
<comment type="caution">
    <text evidence="12">The sequence shown here is derived from an EMBL/GenBank/DDBJ whole genome shotgun (WGS) entry which is preliminary data.</text>
</comment>
<dbReference type="SUPFAM" id="SSF103473">
    <property type="entry name" value="MFS general substrate transporter"/>
    <property type="match status" value="1"/>
</dbReference>
<dbReference type="PROSITE" id="PS00216">
    <property type="entry name" value="SUGAR_TRANSPORT_1"/>
    <property type="match status" value="1"/>
</dbReference>
<feature type="compositionally biased region" description="Polar residues" evidence="9">
    <location>
        <begin position="648"/>
        <end position="662"/>
    </location>
</feature>
<dbReference type="GO" id="GO:0016491">
    <property type="term" value="F:oxidoreductase activity"/>
    <property type="evidence" value="ECO:0007669"/>
    <property type="project" value="UniProtKB-KW"/>
</dbReference>
<feature type="transmembrane region" description="Helical" evidence="10">
    <location>
        <begin position="138"/>
        <end position="156"/>
    </location>
</feature>
<dbReference type="GO" id="GO:0016020">
    <property type="term" value="C:membrane"/>
    <property type="evidence" value="ECO:0007669"/>
    <property type="project" value="UniProtKB-SubCell"/>
</dbReference>
<dbReference type="PANTHER" id="PTHR42718">
    <property type="entry name" value="MAJOR FACILITATOR SUPERFAMILY MULTIDRUG TRANSPORTER MFSC"/>
    <property type="match status" value="1"/>
</dbReference>
<evidence type="ECO:0000256" key="6">
    <source>
        <dbReference type="ARBA" id="ARBA00022989"/>
    </source>
</evidence>
<gene>
    <name evidence="12" type="ORF">PNAL_LOCUS8429</name>
</gene>
<name>A0A9W4I814_PENNA</name>
<dbReference type="InterPro" id="IPR020846">
    <property type="entry name" value="MFS_dom"/>
</dbReference>
<evidence type="ECO:0000313" key="13">
    <source>
        <dbReference type="Proteomes" id="UP001153461"/>
    </source>
</evidence>
<keyword evidence="7" id="KW-0560">Oxidoreductase</keyword>
<dbReference type="GO" id="GO:0071949">
    <property type="term" value="F:FAD binding"/>
    <property type="evidence" value="ECO:0007669"/>
    <property type="project" value="InterPro"/>
</dbReference>
<dbReference type="EMBL" id="CAJVNV010000555">
    <property type="protein sequence ID" value="CAG8238342.1"/>
    <property type="molecule type" value="Genomic_DNA"/>
</dbReference>
<dbReference type="InterPro" id="IPR002654">
    <property type="entry name" value="Glyco_trans_25"/>
</dbReference>
<dbReference type="CDD" id="cd17321">
    <property type="entry name" value="MFS_MMR_MDR_like"/>
    <property type="match status" value="1"/>
</dbReference>
<feature type="transmembrane region" description="Helical" evidence="10">
    <location>
        <begin position="359"/>
        <end position="382"/>
    </location>
</feature>
<feature type="transmembrane region" description="Helical" evidence="10">
    <location>
        <begin position="320"/>
        <end position="338"/>
    </location>
</feature>